<dbReference type="SUPFAM" id="SSF48173">
    <property type="entry name" value="Cryptochrome/photolyase FAD-binding domain"/>
    <property type="match status" value="1"/>
</dbReference>
<dbReference type="Gene3D" id="3.40.50.620">
    <property type="entry name" value="HUPs"/>
    <property type="match status" value="1"/>
</dbReference>
<dbReference type="PROSITE" id="PS00394">
    <property type="entry name" value="DNA_PHOTOLYASES_1_1"/>
    <property type="match status" value="1"/>
</dbReference>
<reference evidence="7 8" key="1">
    <citation type="submission" date="2018-07" db="EMBL/GenBank/DDBJ databases">
        <title>Genome sequences of Haloplanus salinus JCM 18368T.</title>
        <authorList>
            <person name="Kim Y.B."/>
            <person name="Roh S.W."/>
        </authorList>
    </citation>
    <scope>NUCLEOTIDE SEQUENCE [LARGE SCALE GENOMIC DNA]</scope>
    <source>
        <strain evidence="7 8">JCM 18368</strain>
    </source>
</reference>
<feature type="domain" description="Photolyase/cryptochrome alpha/beta" evidence="6">
    <location>
        <begin position="5"/>
        <end position="125"/>
    </location>
</feature>
<dbReference type="InterPro" id="IPR036155">
    <property type="entry name" value="Crypto/Photolyase_N_sf"/>
</dbReference>
<feature type="binding site" evidence="4">
    <location>
        <position position="253"/>
    </location>
    <ligand>
        <name>FAD</name>
        <dbReference type="ChEBI" id="CHEBI:57692"/>
    </ligand>
</feature>
<feature type="binding site" evidence="4">
    <location>
        <position position="205"/>
    </location>
    <ligand>
        <name>FAD</name>
        <dbReference type="ChEBI" id="CHEBI:57692"/>
    </ligand>
</feature>
<dbReference type="PANTHER" id="PTHR11455:SF9">
    <property type="entry name" value="CRYPTOCHROME CIRCADIAN CLOCK 5 ISOFORM X1"/>
    <property type="match status" value="1"/>
</dbReference>
<evidence type="ECO:0000256" key="3">
    <source>
        <dbReference type="ARBA" id="ARBA00022991"/>
    </source>
</evidence>
<dbReference type="GO" id="GO:0003677">
    <property type="term" value="F:DNA binding"/>
    <property type="evidence" value="ECO:0007669"/>
    <property type="project" value="TreeGrafter"/>
</dbReference>
<dbReference type="Pfam" id="PF03441">
    <property type="entry name" value="FAD_binding_7"/>
    <property type="match status" value="1"/>
</dbReference>
<feature type="region of interest" description="Disordered" evidence="5">
    <location>
        <begin position="459"/>
        <end position="495"/>
    </location>
</feature>
<comment type="caution">
    <text evidence="7">The sequence shown here is derived from an EMBL/GenBank/DDBJ whole genome shotgun (WGS) entry which is preliminary data.</text>
</comment>
<dbReference type="InterPro" id="IPR014729">
    <property type="entry name" value="Rossmann-like_a/b/a_fold"/>
</dbReference>
<dbReference type="Gene3D" id="1.25.40.80">
    <property type="match status" value="1"/>
</dbReference>
<evidence type="ECO:0000256" key="2">
    <source>
        <dbReference type="ARBA" id="ARBA00022827"/>
    </source>
</evidence>
<accession>A0A368NAV6</accession>
<dbReference type="GO" id="GO:0003904">
    <property type="term" value="F:deoxyribodipyrimidine photo-lyase activity"/>
    <property type="evidence" value="ECO:0007669"/>
    <property type="project" value="TreeGrafter"/>
</dbReference>
<dbReference type="InterPro" id="IPR036134">
    <property type="entry name" value="Crypto/Photolyase_FAD-like_sf"/>
</dbReference>
<dbReference type="EMBL" id="QPHM01000001">
    <property type="protein sequence ID" value="RCU46661.1"/>
    <property type="molecule type" value="Genomic_DNA"/>
</dbReference>
<dbReference type="Pfam" id="PF00875">
    <property type="entry name" value="DNA_photolyase"/>
    <property type="match status" value="1"/>
</dbReference>
<gene>
    <name evidence="7" type="ORF">DU504_04690</name>
</gene>
<keyword evidence="8" id="KW-1185">Reference proteome</keyword>
<sequence>MAEPPTVAVWHRDDLRVRDNAALAAAVDDGHPAPVFVADPTFYRSGMAADARLRFLHESLTGLDDRYASLGSGLALRHGDPAAILDALPVDRIYVNRSVTARYGRERDDRLFERDDVTTFAADGLDRTDRARGEYDWQAQADAYFDADPIRAPETLPPNPLDDGPTVEAVERAHGVDPTKRDAPTGGLAAAWERLRTFAADLDRYPGGIADPAAAEERTSHLSPYLQFGCLSVREAKRYVDREGTDRRGRRLFEERCYWNRHYSQKLVDWPGWTERAVNPVFRGLFRDRHDPDLAAAWKRGETGFPLVDASMRALRETGWLNFRTRAMCAAFYTYICQCWWKEGADHFYRHLIDGDAAINYTQWQSQSNLTGVHPVRLYDPRKQVREHDPDGTFVRRYVPELRDLPTEHLDRPERTPLAVQESSGVHIGEDYPRPVVDFEARRDETRRLFSRLADRAREALSDPEVRRRASLSQRHGRETGDDDDESGQRRLDDF</sequence>
<dbReference type="SUPFAM" id="SSF52425">
    <property type="entry name" value="Cryptochrome/photolyase, N-terminal domain"/>
    <property type="match status" value="1"/>
</dbReference>
<evidence type="ECO:0000313" key="8">
    <source>
        <dbReference type="Proteomes" id="UP000252189"/>
    </source>
</evidence>
<dbReference type="GO" id="GO:0006950">
    <property type="term" value="P:response to stress"/>
    <property type="evidence" value="ECO:0007669"/>
    <property type="project" value="UniProtKB-ARBA"/>
</dbReference>
<evidence type="ECO:0000256" key="5">
    <source>
        <dbReference type="SAM" id="MobiDB-lite"/>
    </source>
</evidence>
<dbReference type="InterPro" id="IPR006050">
    <property type="entry name" value="DNA_photolyase_N"/>
</dbReference>
<dbReference type="InterPro" id="IPR005101">
    <property type="entry name" value="Cryptochr/Photolyase_FAD-bd"/>
</dbReference>
<protein>
    <submittedName>
        <fullName evidence="7">Deoxyribodipyrimidine photo-lyase/cryptochrome family protein</fullName>
    </submittedName>
</protein>
<dbReference type="GO" id="GO:0006139">
    <property type="term" value="P:nucleobase-containing compound metabolic process"/>
    <property type="evidence" value="ECO:0007669"/>
    <property type="project" value="UniProtKB-ARBA"/>
</dbReference>
<evidence type="ECO:0000313" key="7">
    <source>
        <dbReference type="EMBL" id="RCU46661.1"/>
    </source>
</evidence>
<name>A0A368NAV6_9EURY</name>
<dbReference type="GO" id="GO:0009416">
    <property type="term" value="P:response to light stimulus"/>
    <property type="evidence" value="ECO:0007669"/>
    <property type="project" value="TreeGrafter"/>
</dbReference>
<dbReference type="PANTHER" id="PTHR11455">
    <property type="entry name" value="CRYPTOCHROME"/>
    <property type="match status" value="1"/>
</dbReference>
<keyword evidence="2 4" id="KW-0274">FAD</keyword>
<dbReference type="Gene3D" id="1.10.579.10">
    <property type="entry name" value="DNA Cyclobutane Dipyrimidine Photolyase, subunit A, domain 3"/>
    <property type="match status" value="1"/>
</dbReference>
<organism evidence="7 8">
    <name type="scientific">Haloplanus salinus</name>
    <dbReference type="NCBI Taxonomy" id="1126245"/>
    <lineage>
        <taxon>Archaea</taxon>
        <taxon>Methanobacteriati</taxon>
        <taxon>Methanobacteriota</taxon>
        <taxon>Stenosarchaea group</taxon>
        <taxon>Halobacteria</taxon>
        <taxon>Halobacteriales</taxon>
        <taxon>Haloferacaceae</taxon>
        <taxon>Haloplanus</taxon>
    </lineage>
</organism>
<keyword evidence="7" id="KW-0456">Lyase</keyword>
<proteinExistence type="predicted"/>
<keyword evidence="3" id="KW-0157">Chromophore</keyword>
<dbReference type="RefSeq" id="WP_114448215.1">
    <property type="nucleotide sequence ID" value="NZ_QPHM01000001.1"/>
</dbReference>
<dbReference type="PROSITE" id="PS51645">
    <property type="entry name" value="PHR_CRY_ALPHA_BETA"/>
    <property type="match status" value="1"/>
</dbReference>
<dbReference type="AlphaFoldDB" id="A0A368NAV6"/>
<keyword evidence="1 4" id="KW-0285">Flavoprotein</keyword>
<feature type="binding site" evidence="4">
    <location>
        <begin position="219"/>
        <end position="223"/>
    </location>
    <ligand>
        <name>FAD</name>
        <dbReference type="ChEBI" id="CHEBI:57692"/>
    </ligand>
</feature>
<feature type="compositionally biased region" description="Basic and acidic residues" evidence="5">
    <location>
        <begin position="459"/>
        <end position="468"/>
    </location>
</feature>
<comment type="cofactor">
    <cofactor evidence="4">
        <name>FAD</name>
        <dbReference type="ChEBI" id="CHEBI:57692"/>
    </cofactor>
    <text evidence="4">Binds 1 FAD per subunit.</text>
</comment>
<dbReference type="InterPro" id="IPR002081">
    <property type="entry name" value="Cryptochrome/DNA_photolyase_1"/>
</dbReference>
<dbReference type="GO" id="GO:0071949">
    <property type="term" value="F:FAD binding"/>
    <property type="evidence" value="ECO:0007669"/>
    <property type="project" value="TreeGrafter"/>
</dbReference>
<dbReference type="InterPro" id="IPR018394">
    <property type="entry name" value="DNA_photolyase_1_CS_C"/>
</dbReference>
<feature type="binding site" evidence="4">
    <location>
        <begin position="354"/>
        <end position="356"/>
    </location>
    <ligand>
        <name>FAD</name>
        <dbReference type="ChEBI" id="CHEBI:57692"/>
    </ligand>
</feature>
<dbReference type="OrthoDB" id="11721at2157"/>
<evidence type="ECO:0000256" key="4">
    <source>
        <dbReference type="PIRSR" id="PIRSR602081-1"/>
    </source>
</evidence>
<evidence type="ECO:0000259" key="6">
    <source>
        <dbReference type="PROSITE" id="PS51645"/>
    </source>
</evidence>
<dbReference type="Proteomes" id="UP000252189">
    <property type="component" value="Unassembled WGS sequence"/>
</dbReference>
<evidence type="ECO:0000256" key="1">
    <source>
        <dbReference type="ARBA" id="ARBA00022630"/>
    </source>
</evidence>